<feature type="transmembrane region" description="Helical" evidence="6">
    <location>
        <begin position="20"/>
        <end position="42"/>
    </location>
</feature>
<dbReference type="PROSITE" id="PS00216">
    <property type="entry name" value="SUGAR_TRANSPORT_1"/>
    <property type="match status" value="1"/>
</dbReference>
<feature type="domain" description="Major facilitator superfamily (MFS) profile" evidence="7">
    <location>
        <begin position="107"/>
        <end position="551"/>
    </location>
</feature>
<proteinExistence type="predicted"/>
<dbReference type="Pfam" id="PF00083">
    <property type="entry name" value="Sugar_tr"/>
    <property type="match status" value="1"/>
</dbReference>
<feature type="transmembrane region" description="Helical" evidence="6">
    <location>
        <begin position="432"/>
        <end position="455"/>
    </location>
</feature>
<feature type="transmembrane region" description="Helical" evidence="6">
    <location>
        <begin position="240"/>
        <end position="257"/>
    </location>
</feature>
<evidence type="ECO:0000259" key="7">
    <source>
        <dbReference type="PROSITE" id="PS50850"/>
    </source>
</evidence>
<evidence type="ECO:0000256" key="1">
    <source>
        <dbReference type="ARBA" id="ARBA00004141"/>
    </source>
</evidence>
<evidence type="ECO:0000256" key="6">
    <source>
        <dbReference type="SAM" id="Phobius"/>
    </source>
</evidence>
<dbReference type="GO" id="GO:0022857">
    <property type="term" value="F:transmembrane transporter activity"/>
    <property type="evidence" value="ECO:0007669"/>
    <property type="project" value="InterPro"/>
</dbReference>
<keyword evidence="2 6" id="KW-0812">Transmembrane</keyword>
<dbReference type="EMBL" id="FN653023">
    <property type="protein sequence ID" value="CBY18007.1"/>
    <property type="molecule type" value="Genomic_DNA"/>
</dbReference>
<feature type="transmembrane region" description="Helical" evidence="6">
    <location>
        <begin position="369"/>
        <end position="387"/>
    </location>
</feature>
<dbReference type="GO" id="GO:0016020">
    <property type="term" value="C:membrane"/>
    <property type="evidence" value="ECO:0007669"/>
    <property type="project" value="UniProtKB-SubCell"/>
</dbReference>
<evidence type="ECO:0000256" key="4">
    <source>
        <dbReference type="ARBA" id="ARBA00023136"/>
    </source>
</evidence>
<feature type="transmembrane region" description="Helical" evidence="6">
    <location>
        <begin position="399"/>
        <end position="420"/>
    </location>
</feature>
<feature type="transmembrane region" description="Helical" evidence="6">
    <location>
        <begin position="518"/>
        <end position="540"/>
    </location>
</feature>
<evidence type="ECO:0000313" key="9">
    <source>
        <dbReference type="Proteomes" id="UP000001307"/>
    </source>
</evidence>
<evidence type="ECO:0000256" key="5">
    <source>
        <dbReference type="SAM" id="Coils"/>
    </source>
</evidence>
<dbReference type="InterPro" id="IPR036259">
    <property type="entry name" value="MFS_trans_sf"/>
</dbReference>
<keyword evidence="4 6" id="KW-0472">Membrane</keyword>
<sequence>MTEGFDWVFHFLPAITKYHLLLVTLVGYVATIGGYTAVFPVFAQYKPPARCPTELDLNPNLSGLNFTFNEINDLTKVVQEPFKECEYYEMDFSSCPENQKDEFLQCARNLTKDTTLSCTADEAIFDTSQFTSTVPTEFHLACGSQLNGLATSLSFIGLFIGAGTGGYMSDKYGRKTTIMVGIFLNGVGFLCQALVPSYAAFVFFRILVQGANQAAYLTFTVYCCEIVGPEGRAYTGMIPNFTFAIGYMIMSWFSMLFPDWRQLTLFITALTFPFLLTWWLWPESPRYLYQSGKFEEAEKVMKHFFKKCGMNWGSEEAALLVNTEAAVLEKLKEKCKSQEKEESENSETSSVKTYSAIDLFRSGAPLAKTSLIICYQFIAITCAYYGLSFGAGSLPGSVYLNNVINGAVEVIAYVIAFFLLNVIGRKALLTGPLIFSGSAMIIGMLLTKFVVGAWVPEVYRWLMFAGKLGVSCAFAVIWIYASELFPTVVRTNAVGLGSMAGRIGGIVSPFILEMGASIPWLPPLIFGTVTISAGIALLALPETLGMSMLNTIPDANEFYMKKNTKKSEIQK</sequence>
<comment type="subcellular location">
    <subcellularLocation>
        <location evidence="1">Membrane</location>
        <topology evidence="1">Multi-pass membrane protein</topology>
    </subcellularLocation>
</comment>
<feature type="coiled-coil region" evidence="5">
    <location>
        <begin position="321"/>
        <end position="348"/>
    </location>
</feature>
<dbReference type="AlphaFoldDB" id="E4X304"/>
<accession>E4X304</accession>
<dbReference type="SUPFAM" id="SSF103473">
    <property type="entry name" value="MFS general substrate transporter"/>
    <property type="match status" value="1"/>
</dbReference>
<feature type="transmembrane region" description="Helical" evidence="6">
    <location>
        <begin position="210"/>
        <end position="228"/>
    </location>
</feature>
<keyword evidence="3 6" id="KW-1133">Transmembrane helix</keyword>
<dbReference type="InterPro" id="IPR020846">
    <property type="entry name" value="MFS_dom"/>
</dbReference>
<feature type="transmembrane region" description="Helical" evidence="6">
    <location>
        <begin position="461"/>
        <end position="481"/>
    </location>
</feature>
<organism evidence="8">
    <name type="scientific">Oikopleura dioica</name>
    <name type="common">Tunicate</name>
    <dbReference type="NCBI Taxonomy" id="34765"/>
    <lineage>
        <taxon>Eukaryota</taxon>
        <taxon>Metazoa</taxon>
        <taxon>Chordata</taxon>
        <taxon>Tunicata</taxon>
        <taxon>Appendicularia</taxon>
        <taxon>Copelata</taxon>
        <taxon>Oikopleuridae</taxon>
        <taxon>Oikopleura</taxon>
    </lineage>
</organism>
<reference evidence="8" key="1">
    <citation type="journal article" date="2010" name="Science">
        <title>Plasticity of animal genome architecture unmasked by rapid evolution of a pelagic tunicate.</title>
        <authorList>
            <person name="Denoeud F."/>
            <person name="Henriet S."/>
            <person name="Mungpakdee S."/>
            <person name="Aury J.M."/>
            <person name="Da Silva C."/>
            <person name="Brinkmann H."/>
            <person name="Mikhaleva J."/>
            <person name="Olsen L.C."/>
            <person name="Jubin C."/>
            <person name="Canestro C."/>
            <person name="Bouquet J.M."/>
            <person name="Danks G."/>
            <person name="Poulain J."/>
            <person name="Campsteijn C."/>
            <person name="Adamski M."/>
            <person name="Cross I."/>
            <person name="Yadetie F."/>
            <person name="Muffato M."/>
            <person name="Louis A."/>
            <person name="Butcher S."/>
            <person name="Tsagkogeorga G."/>
            <person name="Konrad A."/>
            <person name="Singh S."/>
            <person name="Jensen M.F."/>
            <person name="Cong E.H."/>
            <person name="Eikeseth-Otteraa H."/>
            <person name="Noel B."/>
            <person name="Anthouard V."/>
            <person name="Porcel B.M."/>
            <person name="Kachouri-Lafond R."/>
            <person name="Nishino A."/>
            <person name="Ugolini M."/>
            <person name="Chourrout P."/>
            <person name="Nishida H."/>
            <person name="Aasland R."/>
            <person name="Huzurbazar S."/>
            <person name="Westhof E."/>
            <person name="Delsuc F."/>
            <person name="Lehrach H."/>
            <person name="Reinhardt R."/>
            <person name="Weissenbach J."/>
            <person name="Roy S.W."/>
            <person name="Artiguenave F."/>
            <person name="Postlethwait J.H."/>
            <person name="Manak J.R."/>
            <person name="Thompson E.M."/>
            <person name="Jaillon O."/>
            <person name="Du Pasquier L."/>
            <person name="Boudinot P."/>
            <person name="Liberles D.A."/>
            <person name="Volff J.N."/>
            <person name="Philippe H."/>
            <person name="Lenhard B."/>
            <person name="Roest Crollius H."/>
            <person name="Wincker P."/>
            <person name="Chourrout D."/>
        </authorList>
    </citation>
    <scope>NUCLEOTIDE SEQUENCE [LARGE SCALE GENOMIC DNA]</scope>
</reference>
<protein>
    <recommendedName>
        <fullName evidence="7">Major facilitator superfamily (MFS) profile domain-containing protein</fullName>
    </recommendedName>
</protein>
<dbReference type="InterPro" id="IPR005829">
    <property type="entry name" value="Sugar_transporter_CS"/>
</dbReference>
<evidence type="ECO:0000313" key="8">
    <source>
        <dbReference type="EMBL" id="CBY18007.1"/>
    </source>
</evidence>
<dbReference type="InterPro" id="IPR005828">
    <property type="entry name" value="MFS_sugar_transport-like"/>
</dbReference>
<feature type="transmembrane region" description="Helical" evidence="6">
    <location>
        <begin position="263"/>
        <end position="281"/>
    </location>
</feature>
<dbReference type="PROSITE" id="PS50850">
    <property type="entry name" value="MFS"/>
    <property type="match status" value="1"/>
</dbReference>
<gene>
    <name evidence="8" type="ORF">GSOID_T00017637001</name>
</gene>
<name>E4X304_OIKDI</name>
<dbReference type="Gene3D" id="1.20.1250.20">
    <property type="entry name" value="MFS general substrate transporter like domains"/>
    <property type="match status" value="1"/>
</dbReference>
<evidence type="ECO:0000256" key="3">
    <source>
        <dbReference type="ARBA" id="ARBA00022989"/>
    </source>
</evidence>
<dbReference type="PANTHER" id="PTHR24064">
    <property type="entry name" value="SOLUTE CARRIER FAMILY 22 MEMBER"/>
    <property type="match status" value="1"/>
</dbReference>
<dbReference type="InParanoid" id="E4X304"/>
<feature type="transmembrane region" description="Helical" evidence="6">
    <location>
        <begin position="178"/>
        <end position="204"/>
    </location>
</feature>
<keyword evidence="5" id="KW-0175">Coiled coil</keyword>
<evidence type="ECO:0000256" key="2">
    <source>
        <dbReference type="ARBA" id="ARBA00022692"/>
    </source>
</evidence>
<dbReference type="Proteomes" id="UP000001307">
    <property type="component" value="Unassembled WGS sequence"/>
</dbReference>
<dbReference type="OrthoDB" id="3936150at2759"/>
<keyword evidence="9" id="KW-1185">Reference proteome</keyword>